<organism evidence="1 2">
    <name type="scientific">Laceyella tengchongensis</name>
    <dbReference type="NCBI Taxonomy" id="574699"/>
    <lineage>
        <taxon>Bacteria</taxon>
        <taxon>Bacillati</taxon>
        <taxon>Bacillota</taxon>
        <taxon>Bacilli</taxon>
        <taxon>Bacillales</taxon>
        <taxon>Thermoactinomycetaceae</taxon>
        <taxon>Laceyella</taxon>
    </lineage>
</organism>
<accession>A0AA45WNI3</accession>
<evidence type="ECO:0000313" key="2">
    <source>
        <dbReference type="Proteomes" id="UP001157946"/>
    </source>
</evidence>
<gene>
    <name evidence="1" type="ORF">SAMN06265361_103187</name>
</gene>
<evidence type="ECO:0000313" key="1">
    <source>
        <dbReference type="EMBL" id="SMP18721.1"/>
    </source>
</evidence>
<name>A0AA45WNI3_9BACL</name>
<sequence>MKKSRRGSGLVFQSEMDKKSKGLMEALCFFIYSVGDPPSALSTSDSFRPLI</sequence>
<dbReference type="EMBL" id="FXTU01000003">
    <property type="protein sequence ID" value="SMP18721.1"/>
    <property type="molecule type" value="Genomic_DNA"/>
</dbReference>
<proteinExistence type="predicted"/>
<dbReference type="AlphaFoldDB" id="A0AA45WNI3"/>
<comment type="caution">
    <text evidence="1">The sequence shown here is derived from an EMBL/GenBank/DDBJ whole genome shotgun (WGS) entry which is preliminary data.</text>
</comment>
<reference evidence="1" key="1">
    <citation type="submission" date="2017-05" db="EMBL/GenBank/DDBJ databases">
        <authorList>
            <person name="Varghese N."/>
            <person name="Submissions S."/>
        </authorList>
    </citation>
    <scope>NUCLEOTIDE SEQUENCE</scope>
    <source>
        <strain evidence="1">DSM 45262</strain>
    </source>
</reference>
<keyword evidence="2" id="KW-1185">Reference proteome</keyword>
<protein>
    <submittedName>
        <fullName evidence="1">Uncharacterized protein</fullName>
    </submittedName>
</protein>
<dbReference type="Proteomes" id="UP001157946">
    <property type="component" value="Unassembled WGS sequence"/>
</dbReference>